<name>A0A8D6ZYL8_MUSAM</name>
<dbReference type="EMBL" id="HG996470">
    <property type="protein sequence ID" value="CAG1838523.1"/>
    <property type="molecule type" value="Genomic_DNA"/>
</dbReference>
<proteinExistence type="predicted"/>
<sequence>MWRGCFQQPPSCPCRFLRPHCRRRLRRCIGWFGCPPWERLGGLRTGEAEEGAVPKGRSEVAAVAALEVEAGLVEDVGDDLDGPPSTAGGAILVLAHAPLVVLCHQVLIVDALQTDDSRSREELHGLP</sequence>
<dbReference type="AlphaFoldDB" id="A0A8D6ZYL8"/>
<accession>A0A8D6ZYL8</accession>
<evidence type="ECO:0000313" key="1">
    <source>
        <dbReference type="EMBL" id="CAG1838523.1"/>
    </source>
</evidence>
<protein>
    <submittedName>
        <fullName evidence="1">(wild Malaysian banana) hypothetical protein</fullName>
    </submittedName>
</protein>
<reference evidence="1" key="1">
    <citation type="submission" date="2021-03" db="EMBL/GenBank/DDBJ databases">
        <authorList>
            <consortium name="Genoscope - CEA"/>
            <person name="William W."/>
        </authorList>
    </citation>
    <scope>NUCLEOTIDE SEQUENCE</scope>
    <source>
        <strain evidence="1">Doubled-haploid Pahang</strain>
    </source>
</reference>
<organism evidence="1">
    <name type="scientific">Musa acuminata subsp. malaccensis</name>
    <name type="common">Wild banana</name>
    <name type="synonym">Musa malaccensis</name>
    <dbReference type="NCBI Taxonomy" id="214687"/>
    <lineage>
        <taxon>Eukaryota</taxon>
        <taxon>Viridiplantae</taxon>
        <taxon>Streptophyta</taxon>
        <taxon>Embryophyta</taxon>
        <taxon>Tracheophyta</taxon>
        <taxon>Spermatophyta</taxon>
        <taxon>Magnoliopsida</taxon>
        <taxon>Liliopsida</taxon>
        <taxon>Zingiberales</taxon>
        <taxon>Musaceae</taxon>
        <taxon>Musa</taxon>
    </lineage>
</organism>
<gene>
    <name evidence="1" type="ORF">GSMUA_267000.1</name>
</gene>